<dbReference type="Proteomes" id="UP000824881">
    <property type="component" value="Unassembled WGS sequence"/>
</dbReference>
<proteinExistence type="predicted"/>
<accession>A0ACB7ISR7</accession>
<protein>
    <submittedName>
        <fullName evidence="1">Uncharacterized protein</fullName>
    </submittedName>
</protein>
<gene>
    <name evidence="1" type="ORF">CCMSSC00406_0008892</name>
</gene>
<dbReference type="EMBL" id="WQMT02000007">
    <property type="protein sequence ID" value="KAG9221273.1"/>
    <property type="molecule type" value="Genomic_DNA"/>
</dbReference>
<organism evidence="1 2">
    <name type="scientific">Pleurotus cornucopiae</name>
    <name type="common">Cornucopia mushroom</name>
    <dbReference type="NCBI Taxonomy" id="5321"/>
    <lineage>
        <taxon>Eukaryota</taxon>
        <taxon>Fungi</taxon>
        <taxon>Dikarya</taxon>
        <taxon>Basidiomycota</taxon>
        <taxon>Agaricomycotina</taxon>
        <taxon>Agaricomycetes</taxon>
        <taxon>Agaricomycetidae</taxon>
        <taxon>Agaricales</taxon>
        <taxon>Pleurotineae</taxon>
        <taxon>Pleurotaceae</taxon>
        <taxon>Pleurotus</taxon>
    </lineage>
</organism>
<reference evidence="1 2" key="1">
    <citation type="journal article" date="2021" name="Appl. Environ. Microbiol.">
        <title>Genetic linkage and physical mapping for an oyster mushroom Pleurotus cornucopiae and QTL analysis for the trait cap color.</title>
        <authorList>
            <person name="Zhang Y."/>
            <person name="Gao W."/>
            <person name="Sonnenberg A."/>
            <person name="Chen Q."/>
            <person name="Zhang J."/>
            <person name="Huang C."/>
        </authorList>
    </citation>
    <scope>NUCLEOTIDE SEQUENCE [LARGE SCALE GENOMIC DNA]</scope>
    <source>
        <strain evidence="1">CCMSSC00406</strain>
    </source>
</reference>
<comment type="caution">
    <text evidence="1">The sequence shown here is derived from an EMBL/GenBank/DDBJ whole genome shotgun (WGS) entry which is preliminary data.</text>
</comment>
<evidence type="ECO:0000313" key="2">
    <source>
        <dbReference type="Proteomes" id="UP000824881"/>
    </source>
</evidence>
<sequence length="715" mass="77897">MNFGGLNAFDNVTAESLVILAGVIDGEKIAPEGLEYRILQAQVLSVQFSYLQRKPRAEQTKIHSEVAARYLPALADKFRNETGALNPAMTLLNVISYTPYFVRFLKTPGGRGIAALQTKRTAEDAADIEKMDVDRVGEVGQFLATILLLQGTSDVDEADKRALIPKLKAWESSFRGRLASETSGRNVIPPPSAGRAAPHHQTPLPAAMDSYPEPLEQAFQRVEAEAERRAQEELAAAKRNTGAPIAAFATSVRRRGSISFSKLGELAAAGLNSGPPMSVIPASKASFYEDQLNRSFDSFSSAHLGQDADAEEDDGITQLHIMGGRQSMSIAKAVGSLLPRKLSRASEANMITNVVIGVSVEEAAILESQDQHPVAGAVVSGPIGPRGQKLGSAESSLPGRWVGRFSDYRRPPAKQKQTTEDPANLDIKCKLDRSCGAVATLSPSYLISAHRAMIEVARGEYIASTSNLAHLQSQIPEPIHSSQFQMYSDVLTPADILFLNSLEFASPDFKQPLPYDVGTSLDEQSVWEDEHPRRTLAESLDPTMLDIGFDCSCLDNLDEKLLVSPIESFADTCWASAVHDDPLPRSPRRHYPQIHTNLGLIHSLSDSDSDDETCHDTPISPYGKFGDISGIFVPTPTHDMSKDRASHLLGDYYDDGEKSLIWTQPHFTTSDPKQSIGFFPIPASTASRRNAPRKPGTRGIERIMTICTNLIRLPS</sequence>
<evidence type="ECO:0000313" key="1">
    <source>
        <dbReference type="EMBL" id="KAG9221273.1"/>
    </source>
</evidence>
<name>A0ACB7ISR7_PLECO</name>
<keyword evidence="2" id="KW-1185">Reference proteome</keyword>